<reference evidence="3" key="2">
    <citation type="journal article" date="2024" name="Plant">
        <title>Genomic evolution and insights into agronomic trait innovations of Sesamum species.</title>
        <authorList>
            <person name="Miao H."/>
            <person name="Wang L."/>
            <person name="Qu L."/>
            <person name="Liu H."/>
            <person name="Sun Y."/>
            <person name="Le M."/>
            <person name="Wang Q."/>
            <person name="Wei S."/>
            <person name="Zheng Y."/>
            <person name="Lin W."/>
            <person name="Duan Y."/>
            <person name="Cao H."/>
            <person name="Xiong S."/>
            <person name="Wang X."/>
            <person name="Wei L."/>
            <person name="Li C."/>
            <person name="Ma Q."/>
            <person name="Ju M."/>
            <person name="Zhao R."/>
            <person name="Li G."/>
            <person name="Mu C."/>
            <person name="Tian Q."/>
            <person name="Mei H."/>
            <person name="Zhang T."/>
            <person name="Gao T."/>
            <person name="Zhang H."/>
        </authorList>
    </citation>
    <scope>NUCLEOTIDE SEQUENCE</scope>
    <source>
        <strain evidence="3">KEN1</strain>
    </source>
</reference>
<name>A0AAW2U4S0_9LAMI</name>
<feature type="compositionally biased region" description="Polar residues" evidence="2">
    <location>
        <begin position="426"/>
        <end position="436"/>
    </location>
</feature>
<feature type="region of interest" description="Disordered" evidence="2">
    <location>
        <begin position="426"/>
        <end position="489"/>
    </location>
</feature>
<dbReference type="EMBL" id="JACGWN010000013">
    <property type="protein sequence ID" value="KAL0410701.1"/>
    <property type="molecule type" value="Genomic_DNA"/>
</dbReference>
<dbReference type="InterPro" id="IPR019734">
    <property type="entry name" value="TPR_rpt"/>
</dbReference>
<gene>
    <name evidence="3" type="ORF">Slati_3659800</name>
</gene>
<dbReference type="PROSITE" id="PS50005">
    <property type="entry name" value="TPR"/>
    <property type="match status" value="1"/>
</dbReference>
<dbReference type="PANTHER" id="PTHR12601">
    <property type="entry name" value="EUKARYOTIC TRANSLATION INITIATION FACTOR 3 SUBUNIT EIF-3"/>
    <property type="match status" value="1"/>
</dbReference>
<proteinExistence type="predicted"/>
<dbReference type="Gene3D" id="1.25.40.10">
    <property type="entry name" value="Tetratricopeptide repeat domain"/>
    <property type="match status" value="2"/>
</dbReference>
<evidence type="ECO:0000256" key="1">
    <source>
        <dbReference type="PROSITE-ProRule" id="PRU00339"/>
    </source>
</evidence>
<dbReference type="Pfam" id="PF13374">
    <property type="entry name" value="TPR_10"/>
    <property type="match status" value="1"/>
</dbReference>
<dbReference type="GO" id="GO:0005737">
    <property type="term" value="C:cytoplasm"/>
    <property type="evidence" value="ECO:0007669"/>
    <property type="project" value="TreeGrafter"/>
</dbReference>
<protein>
    <submittedName>
        <fullName evidence="3">Clustered mitochondria protein</fullName>
    </submittedName>
</protein>
<reference evidence="3" key="1">
    <citation type="submission" date="2020-06" db="EMBL/GenBank/DDBJ databases">
        <authorList>
            <person name="Li T."/>
            <person name="Hu X."/>
            <person name="Zhang T."/>
            <person name="Song X."/>
            <person name="Zhang H."/>
            <person name="Dai N."/>
            <person name="Sheng W."/>
            <person name="Hou X."/>
            <person name="Wei L."/>
        </authorList>
    </citation>
    <scope>NUCLEOTIDE SEQUENCE</scope>
    <source>
        <strain evidence="3">KEN1</strain>
        <tissue evidence="3">Leaf</tissue>
    </source>
</reference>
<dbReference type="AlphaFoldDB" id="A0AAW2U4S0"/>
<dbReference type="Pfam" id="PF13424">
    <property type="entry name" value="TPR_12"/>
    <property type="match status" value="1"/>
</dbReference>
<evidence type="ECO:0000256" key="2">
    <source>
        <dbReference type="SAM" id="MobiDB-lite"/>
    </source>
</evidence>
<dbReference type="SMART" id="SM00028">
    <property type="entry name" value="TPR"/>
    <property type="match status" value="2"/>
</dbReference>
<dbReference type="FunFam" id="1.25.40.10:FF:001740">
    <property type="entry name" value="Clustered mitochondria protein homolog"/>
    <property type="match status" value="1"/>
</dbReference>
<feature type="repeat" description="TPR" evidence="1">
    <location>
        <begin position="215"/>
        <end position="248"/>
    </location>
</feature>
<dbReference type="SUPFAM" id="SSF48452">
    <property type="entry name" value="TPR-like"/>
    <property type="match status" value="2"/>
</dbReference>
<evidence type="ECO:0000313" key="3">
    <source>
        <dbReference type="EMBL" id="KAL0410701.1"/>
    </source>
</evidence>
<dbReference type="InterPro" id="IPR027523">
    <property type="entry name" value="CLU_prot"/>
</dbReference>
<dbReference type="InterPro" id="IPR011990">
    <property type="entry name" value="TPR-like_helical_dom_sf"/>
</dbReference>
<dbReference type="PANTHER" id="PTHR12601:SF6">
    <property type="entry name" value="CLUSTERED MITOCHONDRIA PROTEIN HOMOLOG"/>
    <property type="match status" value="1"/>
</dbReference>
<comment type="caution">
    <text evidence="3">The sequence shown here is derived from an EMBL/GenBank/DDBJ whole genome shotgun (WGS) entry which is preliminary data.</text>
</comment>
<organism evidence="3">
    <name type="scientific">Sesamum latifolium</name>
    <dbReference type="NCBI Taxonomy" id="2727402"/>
    <lineage>
        <taxon>Eukaryota</taxon>
        <taxon>Viridiplantae</taxon>
        <taxon>Streptophyta</taxon>
        <taxon>Embryophyta</taxon>
        <taxon>Tracheophyta</taxon>
        <taxon>Spermatophyta</taxon>
        <taxon>Magnoliopsida</taxon>
        <taxon>eudicotyledons</taxon>
        <taxon>Gunneridae</taxon>
        <taxon>Pentapetalae</taxon>
        <taxon>asterids</taxon>
        <taxon>lamiids</taxon>
        <taxon>Lamiales</taxon>
        <taxon>Pedaliaceae</taxon>
        <taxon>Sesamum</taxon>
    </lineage>
</organism>
<sequence length="489" mass="53299">MGAKKRVIGGIEHLGHGCRRSVVRWSARQEGRQTRGGAGRAARRWRAGAARRRTPGGDARVGITIAARKYDFNAAAPFQVSDILNIQPVVKHSIPVCSGAKDLVETGKVQLAEGMLNEAYTLFSEAFTILQQVTGPMHREVANCCRYLAMVLYHAGDMAGAIMQQHKELIINERCLGLDHPDTAHRHEPLPLFLSYYPFIGHSRIFYEQNHPDVAATFINVAMMYQDMGKMDTALRYLQEALKKNEKLLGEEHIQTAVCYHALAIAFNCMGAFKLSHQHEKKTYDILVKQLGEDDSRTKDSQNWMKTFKMRELQMNAQKQKGQALNSASAQKAIDILKAHPDLIQAFQVAAVAGGSGASANKSFNSPVIGETLPRGRGVDERAARAAAEVRKKAAARGLLTRSHGVPVQALPPFTQLLNIINSGVTPDAANETNNGGKKESNEQPSNGVQEPEVDKSKPGQKAQAPMGLGSGLAALDSKKPKTKAKAAS</sequence>
<keyword evidence="1" id="KW-0802">TPR repeat</keyword>
<accession>A0AAW2U4S0</accession>